<keyword evidence="2" id="KW-1185">Reference proteome</keyword>
<dbReference type="InParanoid" id="A0A0V0R3W7"/>
<reference evidence="1 2" key="1">
    <citation type="journal article" date="2015" name="Sci. Rep.">
        <title>Genome of the facultative scuticociliatosis pathogen Pseudocohnilembus persalinus provides insight into its virulence through horizontal gene transfer.</title>
        <authorList>
            <person name="Xiong J."/>
            <person name="Wang G."/>
            <person name="Cheng J."/>
            <person name="Tian M."/>
            <person name="Pan X."/>
            <person name="Warren A."/>
            <person name="Jiang C."/>
            <person name="Yuan D."/>
            <person name="Miao W."/>
        </authorList>
    </citation>
    <scope>NUCLEOTIDE SEQUENCE [LARGE SCALE GENOMIC DNA]</scope>
    <source>
        <strain evidence="1">36N120E</strain>
    </source>
</reference>
<name>A0A0V0R3W7_PSEPJ</name>
<evidence type="ECO:0000313" key="2">
    <source>
        <dbReference type="Proteomes" id="UP000054937"/>
    </source>
</evidence>
<dbReference type="Proteomes" id="UP000054937">
    <property type="component" value="Unassembled WGS sequence"/>
</dbReference>
<protein>
    <submittedName>
        <fullName evidence="1">Uncharacterized protein</fullName>
    </submittedName>
</protein>
<dbReference type="EMBL" id="LDAU01000053">
    <property type="protein sequence ID" value="KRX09169.1"/>
    <property type="molecule type" value="Genomic_DNA"/>
</dbReference>
<proteinExistence type="predicted"/>
<comment type="caution">
    <text evidence="1">The sequence shown here is derived from an EMBL/GenBank/DDBJ whole genome shotgun (WGS) entry which is preliminary data.</text>
</comment>
<organism evidence="1 2">
    <name type="scientific">Pseudocohnilembus persalinus</name>
    <name type="common">Ciliate</name>
    <dbReference type="NCBI Taxonomy" id="266149"/>
    <lineage>
        <taxon>Eukaryota</taxon>
        <taxon>Sar</taxon>
        <taxon>Alveolata</taxon>
        <taxon>Ciliophora</taxon>
        <taxon>Intramacronucleata</taxon>
        <taxon>Oligohymenophorea</taxon>
        <taxon>Scuticociliatia</taxon>
        <taxon>Philasterida</taxon>
        <taxon>Pseudocohnilembidae</taxon>
        <taxon>Pseudocohnilembus</taxon>
    </lineage>
</organism>
<accession>A0A0V0R3W7</accession>
<sequence length="563" mass="66494">MSVIFKKSVLEQIIISQIGLKCLRFHDIIPQLNPTLLYQDLKKLGFVDAFRIQQLKLQFQVQLDDEKQNKIQNKTIIKVDLEQIQSHLCLDILLCLLNCQQTTSNCFWVQDKEKQNDDQGDILLVDKDNKNNVEEFNNLNINENNEDDDILLIDSIDDLIQNKDTSHFEKFIKQFDIEKFVNFHSQQLQKVINKNDLRQSNMQKSFQDSCSELSNISQGNMENTSDKIIKIILNIQNIEIKISENHAFQFQDSSNKLIELDLDDVEQRCDDNVSQNRYQEDQYNDQVQKDMNFKQNDQIQIEMNYFNPKDMQQQIYLEKKQKEQKKKNQQKRVVYKNNENGQIYSIKLERLGLLFTDYSGCQQNCKSDQNIQMSNDSKASDQYDSDDFTRVSIYLESLKILQEENKNIRQILSQKQKGNFMMVLDILQLKNKNNQTVHELNIAIDDIDVCINKALINFLKNLSSKDILKTINQNLSKQTKLNDQFPNFNVSTIKIDEQDIRKQENLFNDKLNKRHNKQNISSQTTDSLLMLYQDSSKDYRALVKHYQKKDKICFKVYLECFLQ</sequence>
<evidence type="ECO:0000313" key="1">
    <source>
        <dbReference type="EMBL" id="KRX09169.1"/>
    </source>
</evidence>
<dbReference type="AlphaFoldDB" id="A0A0V0R3W7"/>
<gene>
    <name evidence="1" type="ORF">PPERSA_05838</name>
</gene>